<dbReference type="HOGENOM" id="CLU_1555317_0_0_1"/>
<name>W9PNU8_FUSOX</name>
<organism evidence="1">
    <name type="scientific">Fusarium oxysporum f. sp. pisi HDV247</name>
    <dbReference type="NCBI Taxonomy" id="1080344"/>
    <lineage>
        <taxon>Eukaryota</taxon>
        <taxon>Fungi</taxon>
        <taxon>Dikarya</taxon>
        <taxon>Ascomycota</taxon>
        <taxon>Pezizomycotina</taxon>
        <taxon>Sordariomycetes</taxon>
        <taxon>Hypocreomycetidae</taxon>
        <taxon>Hypocreales</taxon>
        <taxon>Nectriaceae</taxon>
        <taxon>Fusarium</taxon>
        <taxon>Fusarium oxysporum species complex</taxon>
    </lineage>
</organism>
<reference evidence="1" key="1">
    <citation type="submission" date="2011-10" db="EMBL/GenBank/DDBJ databases">
        <title>The Genome Sequence of Fusarium oxysporum HDV247.</title>
        <authorList>
            <consortium name="The Broad Institute Genome Sequencing Platform"/>
            <person name="Ma L.-J."/>
            <person name="Gale L.R."/>
            <person name="Schwartz D.C."/>
            <person name="Zhou S."/>
            <person name="Corby-Kistler H."/>
            <person name="Young S.K."/>
            <person name="Zeng Q."/>
            <person name="Gargeya S."/>
            <person name="Fitzgerald M."/>
            <person name="Haas B."/>
            <person name="Abouelleil A."/>
            <person name="Alvarado L."/>
            <person name="Arachchi H.M."/>
            <person name="Berlin A."/>
            <person name="Brown A."/>
            <person name="Chapman S.B."/>
            <person name="Chen Z."/>
            <person name="Dunbar C."/>
            <person name="Freedman E."/>
            <person name="Gearin G."/>
            <person name="Goldberg J."/>
            <person name="Griggs A."/>
            <person name="Gujja S."/>
            <person name="Heiman D."/>
            <person name="Howarth C."/>
            <person name="Larson L."/>
            <person name="Lui A."/>
            <person name="MacDonald P.J.P."/>
            <person name="Montmayeur A."/>
            <person name="Murphy C."/>
            <person name="Neiman D."/>
            <person name="Pearson M."/>
            <person name="Priest M."/>
            <person name="Roberts A."/>
            <person name="Saif S."/>
            <person name="Shea T."/>
            <person name="Shenoy N."/>
            <person name="Sisk P."/>
            <person name="Stolte C."/>
            <person name="Sykes S."/>
            <person name="Wortman J."/>
            <person name="Nusbaum C."/>
            <person name="Birren B."/>
        </authorList>
    </citation>
    <scope>NUCLEOTIDE SEQUENCE [LARGE SCALE GENOMIC DNA]</scope>
    <source>
        <strain evidence="1">HDV247</strain>
    </source>
</reference>
<dbReference type="EMBL" id="JH650971">
    <property type="protein sequence ID" value="EXA44716.1"/>
    <property type="molecule type" value="Genomic_DNA"/>
</dbReference>
<evidence type="ECO:0000313" key="1">
    <source>
        <dbReference type="EMBL" id="EXA44716.1"/>
    </source>
</evidence>
<protein>
    <submittedName>
        <fullName evidence="1">Uncharacterized protein</fullName>
    </submittedName>
</protein>
<gene>
    <name evidence="1" type="ORF">FOVG_06055</name>
</gene>
<proteinExistence type="predicted"/>
<accession>W9PNU8</accession>
<reference evidence="1" key="2">
    <citation type="submission" date="2012-05" db="EMBL/GenBank/DDBJ databases">
        <title>Annotation of the Genome Sequence of Fusarium oxysporum HDV247.</title>
        <authorList>
            <consortium name="The Broad Institute Genomics Platform"/>
            <person name="Ma L.-J."/>
            <person name="Corby-Kistler H."/>
            <person name="Broz K."/>
            <person name="Gale L.R."/>
            <person name="Jonkers W."/>
            <person name="O'Donnell K."/>
            <person name="Ploetz R."/>
            <person name="Steinberg C."/>
            <person name="Schwartz D.C."/>
            <person name="VanEtten H."/>
            <person name="Zhou S."/>
            <person name="Young S.K."/>
            <person name="Zeng Q."/>
            <person name="Gargeya S."/>
            <person name="Fitzgerald M."/>
            <person name="Abouelleil A."/>
            <person name="Alvarado L."/>
            <person name="Chapman S.B."/>
            <person name="Gainer-Dewar J."/>
            <person name="Goldberg J."/>
            <person name="Griggs A."/>
            <person name="Gujja S."/>
            <person name="Hansen M."/>
            <person name="Howarth C."/>
            <person name="Imamovic A."/>
            <person name="Ireland A."/>
            <person name="Larimer J."/>
            <person name="McCowan C."/>
            <person name="Murphy C."/>
            <person name="Pearson M."/>
            <person name="Poon T.W."/>
            <person name="Priest M."/>
            <person name="Roberts A."/>
            <person name="Saif S."/>
            <person name="Shea T."/>
            <person name="Sykes S."/>
            <person name="Wortman J."/>
            <person name="Nusbaum C."/>
            <person name="Birren B."/>
        </authorList>
    </citation>
    <scope>NUCLEOTIDE SEQUENCE</scope>
    <source>
        <strain evidence="1">HDV247</strain>
    </source>
</reference>
<sequence>MSKRVTGFPSQLRINDSLYRQVRWDTRSTSLKGVLRWDTSQDFSSLLQFGILKFLPAQLLFVFGGLDYGTSHRHFFAAATRACLGERTYTKVTFYPSTKSGRVVSTYEPMNLKTAPKNLPPSATLCFCSRVRILLPFSIFAIDSSQQQCYLSNIFTPQQRAAKQYIPPVFRI</sequence>
<dbReference type="Proteomes" id="UP000030751">
    <property type="component" value="Unassembled WGS sequence"/>
</dbReference>
<dbReference type="AlphaFoldDB" id="W9PNU8"/>